<dbReference type="Gene3D" id="3.60.15.10">
    <property type="entry name" value="Ribonuclease Z/Hydroxyacylglutathione hydrolase-like"/>
    <property type="match status" value="1"/>
</dbReference>
<evidence type="ECO:0000313" key="3">
    <source>
        <dbReference type="EMBL" id="HGU59827.1"/>
    </source>
</evidence>
<dbReference type="InterPro" id="IPR001279">
    <property type="entry name" value="Metallo-B-lactamas"/>
</dbReference>
<evidence type="ECO:0000259" key="1">
    <source>
        <dbReference type="SMART" id="SM00849"/>
    </source>
</evidence>
<dbReference type="Pfam" id="PF00753">
    <property type="entry name" value="Lactamase_B"/>
    <property type="match status" value="1"/>
</dbReference>
<sequence length="271" mass="30911">METEIVELTPSVKLYKVGVINYYLYKGEKNVLIDCGLSCTAEKLLEILEENIDAILITHSHFDHTGGLPVLLEQYDTEVAAHEGVAKLLEKEKVIKSWIRDNREFCKKAYEAEVKETEFPQKIDVALKDGDDYYGLEIIETPGHSPDTISIYLRKENVLIASDALGYFTSSGKIVPLFFYNYESYLNSIKKIQTLRPYILGLSHIYFFRGTECDKAVENALNETVKLADRIKAGMSDEELIDYFIVDELKLYPEEAMKASALLLKKRVLES</sequence>
<proteinExistence type="predicted"/>
<dbReference type="SMART" id="SM00849">
    <property type="entry name" value="Lactamase_B"/>
    <property type="match status" value="1"/>
</dbReference>
<dbReference type="InterPro" id="IPR036866">
    <property type="entry name" value="RibonucZ/Hydroxyglut_hydro"/>
</dbReference>
<gene>
    <name evidence="3" type="ORF">ENT89_06740</name>
    <name evidence="2" type="ORF">ENX77_07445</name>
</gene>
<feature type="domain" description="Metallo-beta-lactamase" evidence="1">
    <location>
        <begin position="19"/>
        <end position="204"/>
    </location>
</feature>
<reference evidence="2" key="1">
    <citation type="journal article" date="2020" name="mSystems">
        <title>Genome- and Community-Level Interaction Insights into Carbon Utilization and Element Cycling Functions of Hydrothermarchaeota in Hydrothermal Sediment.</title>
        <authorList>
            <person name="Zhou Z."/>
            <person name="Liu Y."/>
            <person name="Xu W."/>
            <person name="Pan J."/>
            <person name="Luo Z.H."/>
            <person name="Li M."/>
        </authorList>
    </citation>
    <scope>NUCLEOTIDE SEQUENCE [LARGE SCALE GENOMIC DNA]</scope>
    <source>
        <strain evidence="3">SpSt-62</strain>
        <strain evidence="2">SpSt-97</strain>
    </source>
</reference>
<comment type="caution">
    <text evidence="2">The sequence shown here is derived from an EMBL/GenBank/DDBJ whole genome shotgun (WGS) entry which is preliminary data.</text>
</comment>
<dbReference type="GO" id="GO:0016787">
    <property type="term" value="F:hydrolase activity"/>
    <property type="evidence" value="ECO:0007669"/>
    <property type="project" value="UniProtKB-KW"/>
</dbReference>
<protein>
    <submittedName>
        <fullName evidence="2">MBL fold metallo-hydrolase</fullName>
    </submittedName>
</protein>
<organism evidence="2">
    <name type="scientific">Geoglobus ahangari</name>
    <dbReference type="NCBI Taxonomy" id="113653"/>
    <lineage>
        <taxon>Archaea</taxon>
        <taxon>Methanobacteriati</taxon>
        <taxon>Methanobacteriota</taxon>
        <taxon>Archaeoglobi</taxon>
        <taxon>Archaeoglobales</taxon>
        <taxon>Archaeoglobaceae</taxon>
        <taxon>Geoglobus</taxon>
    </lineage>
</organism>
<evidence type="ECO:0000313" key="2">
    <source>
        <dbReference type="EMBL" id="HGE66927.1"/>
    </source>
</evidence>
<dbReference type="AlphaFoldDB" id="A0A7C3UJC2"/>
<dbReference type="EMBL" id="DTAK01000049">
    <property type="protein sequence ID" value="HGU59827.1"/>
    <property type="molecule type" value="Genomic_DNA"/>
</dbReference>
<keyword evidence="2" id="KW-0378">Hydrolase</keyword>
<dbReference type="PANTHER" id="PTHR42951:SF17">
    <property type="entry name" value="METALLO-BETA-LACTAMASE DOMAIN-CONTAINING PROTEIN"/>
    <property type="match status" value="1"/>
</dbReference>
<dbReference type="SUPFAM" id="SSF56281">
    <property type="entry name" value="Metallo-hydrolase/oxidoreductase"/>
    <property type="match status" value="1"/>
</dbReference>
<dbReference type="PANTHER" id="PTHR42951">
    <property type="entry name" value="METALLO-BETA-LACTAMASE DOMAIN-CONTAINING"/>
    <property type="match status" value="1"/>
</dbReference>
<dbReference type="EMBL" id="DTPI01000033">
    <property type="protein sequence ID" value="HGE66927.1"/>
    <property type="molecule type" value="Genomic_DNA"/>
</dbReference>
<accession>A0A7C3UJC2</accession>
<dbReference type="InterPro" id="IPR050855">
    <property type="entry name" value="NDM-1-like"/>
</dbReference>
<name>A0A7C3UJC2_9EURY</name>